<dbReference type="OrthoDB" id="9803892at2"/>
<dbReference type="Proteomes" id="UP000007364">
    <property type="component" value="Unassembled WGS sequence"/>
</dbReference>
<comment type="pathway">
    <text evidence="1 6">Carbohydrate biosynthesis; dTDP-L-rhamnose biosynthesis.</text>
</comment>
<evidence type="ECO:0000256" key="1">
    <source>
        <dbReference type="ARBA" id="ARBA00004781"/>
    </source>
</evidence>
<evidence type="ECO:0000313" key="9">
    <source>
        <dbReference type="Proteomes" id="UP000007364"/>
    </source>
</evidence>
<dbReference type="AlphaFoldDB" id="K2Q0N3"/>
<dbReference type="GO" id="GO:0008831">
    <property type="term" value="F:dTDP-4-dehydrorhamnose reductase activity"/>
    <property type="evidence" value="ECO:0007669"/>
    <property type="project" value="UniProtKB-EC"/>
</dbReference>
<reference evidence="8 9" key="1">
    <citation type="journal article" date="2012" name="J. Bacteriol.">
        <title>Genome Sequence of Galbibacter marinum Type Strain ck-I2-15.</title>
        <authorList>
            <person name="Lai Q."/>
            <person name="Li C."/>
            <person name="Shao Z."/>
        </authorList>
    </citation>
    <scope>NUCLEOTIDE SEQUENCE [LARGE SCALE GENOMIC DNA]</scope>
    <source>
        <strain evidence="9">ck-I2-15</strain>
    </source>
</reference>
<evidence type="ECO:0000256" key="2">
    <source>
        <dbReference type="ARBA" id="ARBA00010944"/>
    </source>
</evidence>
<dbReference type="EMBL" id="AMSG01000021">
    <property type="protein sequence ID" value="EKF54451.1"/>
    <property type="molecule type" value="Genomic_DNA"/>
</dbReference>
<dbReference type="InterPro" id="IPR036291">
    <property type="entry name" value="NAD(P)-bd_dom_sf"/>
</dbReference>
<evidence type="ECO:0000256" key="6">
    <source>
        <dbReference type="RuleBase" id="RU364082"/>
    </source>
</evidence>
<comment type="catalytic activity">
    <reaction evidence="5">
        <text>dTDP-beta-L-rhamnose + NADP(+) = dTDP-4-dehydro-beta-L-rhamnose + NADPH + H(+)</text>
        <dbReference type="Rhea" id="RHEA:21796"/>
        <dbReference type="ChEBI" id="CHEBI:15378"/>
        <dbReference type="ChEBI" id="CHEBI:57510"/>
        <dbReference type="ChEBI" id="CHEBI:57783"/>
        <dbReference type="ChEBI" id="CHEBI:58349"/>
        <dbReference type="ChEBI" id="CHEBI:62830"/>
        <dbReference type="EC" id="1.1.1.133"/>
    </reaction>
</comment>
<organism evidence="8 9">
    <name type="scientific">Galbibacter marinus</name>
    <dbReference type="NCBI Taxonomy" id="555500"/>
    <lineage>
        <taxon>Bacteria</taxon>
        <taxon>Pseudomonadati</taxon>
        <taxon>Bacteroidota</taxon>
        <taxon>Flavobacteriia</taxon>
        <taxon>Flavobacteriales</taxon>
        <taxon>Flavobacteriaceae</taxon>
        <taxon>Galbibacter</taxon>
    </lineage>
</organism>
<comment type="similarity">
    <text evidence="2 6">Belongs to the dTDP-4-dehydrorhamnose reductase family.</text>
</comment>
<keyword evidence="9" id="KW-1185">Reference proteome</keyword>
<dbReference type="PANTHER" id="PTHR10491:SF4">
    <property type="entry name" value="METHIONINE ADENOSYLTRANSFERASE 2 SUBUNIT BETA"/>
    <property type="match status" value="1"/>
</dbReference>
<evidence type="ECO:0000256" key="3">
    <source>
        <dbReference type="ARBA" id="ARBA00012929"/>
    </source>
</evidence>
<proteinExistence type="inferred from homology"/>
<evidence type="ECO:0000256" key="5">
    <source>
        <dbReference type="ARBA" id="ARBA00048200"/>
    </source>
</evidence>
<dbReference type="GO" id="GO:0005829">
    <property type="term" value="C:cytosol"/>
    <property type="evidence" value="ECO:0007669"/>
    <property type="project" value="TreeGrafter"/>
</dbReference>
<name>K2Q0N3_9FLAO</name>
<evidence type="ECO:0000256" key="4">
    <source>
        <dbReference type="ARBA" id="ARBA00017099"/>
    </source>
</evidence>
<dbReference type="Gene3D" id="3.90.25.10">
    <property type="entry name" value="UDP-galactose 4-epimerase, domain 1"/>
    <property type="match status" value="1"/>
</dbReference>
<dbReference type="UniPathway" id="UPA00124"/>
<dbReference type="Gene3D" id="3.40.50.720">
    <property type="entry name" value="NAD(P)-binding Rossmann-like Domain"/>
    <property type="match status" value="1"/>
</dbReference>
<protein>
    <recommendedName>
        <fullName evidence="4 6">dTDP-4-dehydrorhamnose reductase</fullName>
        <ecNumber evidence="3 6">1.1.1.133</ecNumber>
    </recommendedName>
</protein>
<comment type="function">
    <text evidence="6">Catalyzes the reduction of dTDP-6-deoxy-L-lyxo-4-hexulose to yield dTDP-L-rhamnose.</text>
</comment>
<accession>K2Q0N3</accession>
<sequence length="271" mass="31100">MSKNTSHKRLLSSEKKTILVTGANGQLGMTFRKHEKDYQDLNFVFMDAKALDIKNQKAVDRVFEQVKPDYCINCAAYTNVEKAEKEPEKAFLVNAVAVEFLAMACKAQSCILIHISTDYVFDGEKTTPYTTTDTPNPINVYGASKLQGEHNIKKFLSQYFIIRTSWLYSREFGKNFYRTILQKAQTEKELHIVDNQAGCPTDAENLKGYILDLIMNRSDNYGIHHFSDKEVMSWYDFAKLILEENNIQNTILIKNNSYKTKAKRPVYSVLG</sequence>
<dbReference type="Pfam" id="PF04321">
    <property type="entry name" value="RmlD_sub_bind"/>
    <property type="match status" value="1"/>
</dbReference>
<keyword evidence="6" id="KW-0560">Oxidoreductase</keyword>
<gene>
    <name evidence="8" type="ORF">I215_12503</name>
</gene>
<dbReference type="GO" id="GO:0019305">
    <property type="term" value="P:dTDP-rhamnose biosynthetic process"/>
    <property type="evidence" value="ECO:0007669"/>
    <property type="project" value="UniProtKB-UniPathway"/>
</dbReference>
<dbReference type="SUPFAM" id="SSF51735">
    <property type="entry name" value="NAD(P)-binding Rossmann-fold domains"/>
    <property type="match status" value="1"/>
</dbReference>
<evidence type="ECO:0000259" key="7">
    <source>
        <dbReference type="Pfam" id="PF04321"/>
    </source>
</evidence>
<keyword evidence="6" id="KW-0521">NADP</keyword>
<dbReference type="PANTHER" id="PTHR10491">
    <property type="entry name" value="DTDP-4-DEHYDRORHAMNOSE REDUCTASE"/>
    <property type="match status" value="1"/>
</dbReference>
<dbReference type="eggNOG" id="COG1091">
    <property type="taxonomic scope" value="Bacteria"/>
</dbReference>
<dbReference type="RefSeq" id="WP_008992339.1">
    <property type="nucleotide sequence ID" value="NZ_AMSG01000021.1"/>
</dbReference>
<dbReference type="NCBIfam" id="TIGR01214">
    <property type="entry name" value="rmlD"/>
    <property type="match status" value="1"/>
</dbReference>
<dbReference type="STRING" id="555500.I215_12503"/>
<feature type="domain" description="RmlD-like substrate binding" evidence="7">
    <location>
        <begin position="17"/>
        <end position="270"/>
    </location>
</feature>
<dbReference type="CDD" id="cd05254">
    <property type="entry name" value="dTDP_HR_like_SDR_e"/>
    <property type="match status" value="1"/>
</dbReference>
<dbReference type="InterPro" id="IPR005913">
    <property type="entry name" value="dTDP_dehydrorham_reduct"/>
</dbReference>
<evidence type="ECO:0000313" key="8">
    <source>
        <dbReference type="EMBL" id="EKF54451.1"/>
    </source>
</evidence>
<dbReference type="PATRIC" id="fig|555500.3.peg.2575"/>
<dbReference type="EC" id="1.1.1.133" evidence="3 6"/>
<dbReference type="InterPro" id="IPR029903">
    <property type="entry name" value="RmlD-like-bd"/>
</dbReference>
<comment type="caution">
    <text evidence="8">The sequence shown here is derived from an EMBL/GenBank/DDBJ whole genome shotgun (WGS) entry which is preliminary data.</text>
</comment>